<comment type="similarity">
    <text evidence="1">Belongs to the poly(ADP-ribose) glycohydrolase family.</text>
</comment>
<feature type="binding site" evidence="5">
    <location>
        <position position="322"/>
    </location>
    <ligand>
        <name>substrate</name>
    </ligand>
</feature>
<keyword evidence="10" id="KW-1185">Reference proteome</keyword>
<feature type="binding site" evidence="5">
    <location>
        <position position="281"/>
    </location>
    <ligand>
        <name>substrate</name>
    </ligand>
</feature>
<gene>
    <name evidence="9" type="ORF">PPYR_12820</name>
</gene>
<evidence type="ECO:0000256" key="3">
    <source>
        <dbReference type="ARBA" id="ARBA00022801"/>
    </source>
</evidence>
<evidence type="ECO:0000256" key="5">
    <source>
        <dbReference type="PIRSR" id="PIRSR607724-2"/>
    </source>
</evidence>
<reference evidence="8" key="1">
    <citation type="journal article" date="2016" name="Sci. Rep.">
        <title>Molecular characterization of firefly nuptial gifts: a multi-omics approach sheds light on postcopulatory sexual selection.</title>
        <authorList>
            <person name="Al-Wathiqui N."/>
            <person name="Fallon T.R."/>
            <person name="South A."/>
            <person name="Weng J.K."/>
            <person name="Lewis S.M."/>
        </authorList>
    </citation>
    <scope>NUCLEOTIDE SEQUENCE</scope>
</reference>
<keyword evidence="3" id="KW-0378">Hydrolase</keyword>
<dbReference type="GO" id="GO:0006282">
    <property type="term" value="P:regulation of DNA repair"/>
    <property type="evidence" value="ECO:0007669"/>
    <property type="project" value="InterPro"/>
</dbReference>
<evidence type="ECO:0000256" key="1">
    <source>
        <dbReference type="ARBA" id="ARBA00009545"/>
    </source>
</evidence>
<dbReference type="OrthoDB" id="1937899at2759"/>
<dbReference type="GO" id="GO:0004649">
    <property type="term" value="F:poly(ADP-ribose) glycohydrolase activity"/>
    <property type="evidence" value="ECO:0007669"/>
    <property type="project" value="UniProtKB-EC"/>
</dbReference>
<reference evidence="9" key="3">
    <citation type="submission" date="2019-08" db="EMBL/GenBank/DDBJ databases">
        <authorList>
            <consortium name="Photinus pyralis genome working group"/>
            <person name="Fallon T.R."/>
            <person name="Sander Lower S.E."/>
            <person name="Weng J.-K."/>
        </authorList>
    </citation>
    <scope>NUCLEOTIDE SEQUENCE</scope>
    <source>
        <strain evidence="9">1611_PpyrPB1</strain>
        <tissue evidence="9">Whole body</tissue>
    </source>
</reference>
<dbReference type="GO" id="GO:0005737">
    <property type="term" value="C:cytoplasm"/>
    <property type="evidence" value="ECO:0007669"/>
    <property type="project" value="TreeGrafter"/>
</dbReference>
<feature type="active site" evidence="4">
    <location>
        <position position="282"/>
    </location>
</feature>
<dbReference type="GO" id="GO:0005975">
    <property type="term" value="P:carbohydrate metabolic process"/>
    <property type="evidence" value="ECO:0007669"/>
    <property type="project" value="InterPro"/>
</dbReference>
<evidence type="ECO:0000313" key="10">
    <source>
        <dbReference type="Proteomes" id="UP000327044"/>
    </source>
</evidence>
<dbReference type="FunCoup" id="A0A1Y1N6B8">
    <property type="interactions" value="1967"/>
</dbReference>
<reference evidence="9 10" key="2">
    <citation type="journal article" date="2018" name="Elife">
        <title>Firefly genomes illuminate parallel origins of bioluminescence in beetles.</title>
        <authorList>
            <person name="Fallon T.R."/>
            <person name="Lower S.E."/>
            <person name="Chang C.H."/>
            <person name="Bessho-Uehara M."/>
            <person name="Martin G.J."/>
            <person name="Bewick A.J."/>
            <person name="Behringer M."/>
            <person name="Debat H.J."/>
            <person name="Wong I."/>
            <person name="Day J.C."/>
            <person name="Suvorov A."/>
            <person name="Silva C.J."/>
            <person name="Stanger-Hall K.F."/>
            <person name="Hall D.W."/>
            <person name="Schmitz R.J."/>
            <person name="Nelson D.R."/>
            <person name="Lewis S.M."/>
            <person name="Shigenobu S."/>
            <person name="Bybee S.M."/>
            <person name="Larracuente A.M."/>
            <person name="Oba Y."/>
            <person name="Weng J.K."/>
        </authorList>
    </citation>
    <scope>NUCLEOTIDE SEQUENCE [LARGE SCALE GENOMIC DNA]</scope>
    <source>
        <strain evidence="9">1611_PpyrPB1</strain>
        <tissue evidence="9">Whole body</tissue>
    </source>
</reference>
<dbReference type="EMBL" id="VVIM01000009">
    <property type="protein sequence ID" value="KAB0793200.1"/>
    <property type="molecule type" value="Genomic_DNA"/>
</dbReference>
<feature type="domain" description="PARG helical" evidence="7">
    <location>
        <begin position="108"/>
        <end position="222"/>
    </location>
</feature>
<feature type="active site" evidence="4">
    <location>
        <position position="283"/>
    </location>
</feature>
<dbReference type="GO" id="GO:0005634">
    <property type="term" value="C:nucleus"/>
    <property type="evidence" value="ECO:0007669"/>
    <property type="project" value="TreeGrafter"/>
</dbReference>
<evidence type="ECO:0000259" key="6">
    <source>
        <dbReference type="Pfam" id="PF05028"/>
    </source>
</evidence>
<protein>
    <recommendedName>
        <fullName evidence="2">poly(ADP-ribose) glycohydrolase</fullName>
        <ecNumber evidence="2">3.2.1.143</ecNumber>
    </recommendedName>
</protein>
<dbReference type="PANTHER" id="PTHR12837">
    <property type="entry name" value="POLY ADP-RIBOSE GLYCOHYDROLASE"/>
    <property type="match status" value="1"/>
</dbReference>
<dbReference type="GO" id="GO:0009225">
    <property type="term" value="P:nucleotide-sugar metabolic process"/>
    <property type="evidence" value="ECO:0007669"/>
    <property type="project" value="TreeGrafter"/>
</dbReference>
<sequence length="525" mass="60353">MEKLYRNHGPWEFEISNIANLPDHTNLHELQTIGELGQNSSSRTEELRTIQLPFCVVNEEVAQKYWASVTDSLSQPIRSSQELQAAIKSYNKRVKEFTALHHFLQVLGQSEQEIFFTDLLPKIIKLALRLPELIPTDIPILSIGSCKSLSISQLQVSSLLANAFLCTFWSARACPDINFDKLFNSHDRPKREKCVLEKIKSLCHYFERVTYKEPVSVITFERRHFANEELPQWHNLNNTLNQREIHITSDGLIESNSDGFLQVDFANKNVGGGVLAYGCVQEEIRFIICPELIVSRLFTEQLGSTEALIITGVERFSDYSGYGDTYTWTGDYQDTTPLDAYGRRRTSIVAIDAIRFTKPSEQYKPTNMLRELNKAYAGFYTVLKQPPPVATGNWGCGAYKGDPKLKSLLQIMACGVCNRDIVYFTFNDDQLAKEILEMINFIVQNAITIGQLWKYLCRFSDTKLKPSRLYTFLQYIHEYSEEDFHNFTDKHLENRISKNVQRSTLKSDEVVDEDCSILFMNLFQN</sequence>
<dbReference type="Pfam" id="PF20811">
    <property type="entry name" value="PARG_cat_N"/>
    <property type="match status" value="1"/>
</dbReference>
<dbReference type="Proteomes" id="UP000327044">
    <property type="component" value="Unassembled WGS sequence"/>
</dbReference>
<evidence type="ECO:0000259" key="7">
    <source>
        <dbReference type="Pfam" id="PF20811"/>
    </source>
</evidence>
<dbReference type="InParanoid" id="A0A1Y1N6B8"/>
<dbReference type="Pfam" id="PF05028">
    <property type="entry name" value="PARG_cat_C"/>
    <property type="match status" value="1"/>
</dbReference>
<evidence type="ECO:0000313" key="8">
    <source>
        <dbReference type="EMBL" id="JAV93452.1"/>
    </source>
</evidence>
<name>A0A1Y1N6B8_PHOPY</name>
<dbReference type="EMBL" id="GEZM01011742">
    <property type="protein sequence ID" value="JAV93452.1"/>
    <property type="molecule type" value="Transcribed_RNA"/>
</dbReference>
<feature type="domain" description="PARG catalytic Macro" evidence="6">
    <location>
        <begin position="231"/>
        <end position="432"/>
    </location>
</feature>
<accession>A0A1Y1N6B8</accession>
<dbReference type="PANTHER" id="PTHR12837:SF15">
    <property type="entry name" value="POLY(ADP-RIBOSE) GLYCOHYDROLASE"/>
    <property type="match status" value="1"/>
</dbReference>
<evidence type="ECO:0000256" key="2">
    <source>
        <dbReference type="ARBA" id="ARBA00012255"/>
    </source>
</evidence>
<dbReference type="GO" id="GO:1990966">
    <property type="term" value="P:ATP generation from poly-ADP-D-ribose"/>
    <property type="evidence" value="ECO:0007669"/>
    <property type="project" value="TreeGrafter"/>
</dbReference>
<organism evidence="8">
    <name type="scientific">Photinus pyralis</name>
    <name type="common">Common eastern firefly</name>
    <name type="synonym">Lampyris pyralis</name>
    <dbReference type="NCBI Taxonomy" id="7054"/>
    <lineage>
        <taxon>Eukaryota</taxon>
        <taxon>Metazoa</taxon>
        <taxon>Ecdysozoa</taxon>
        <taxon>Arthropoda</taxon>
        <taxon>Hexapoda</taxon>
        <taxon>Insecta</taxon>
        <taxon>Pterygota</taxon>
        <taxon>Neoptera</taxon>
        <taxon>Endopterygota</taxon>
        <taxon>Coleoptera</taxon>
        <taxon>Polyphaga</taxon>
        <taxon>Elateriformia</taxon>
        <taxon>Elateroidea</taxon>
        <taxon>Lampyridae</taxon>
        <taxon>Lampyrinae</taxon>
        <taxon>Photinus</taxon>
    </lineage>
</organism>
<evidence type="ECO:0000313" key="9">
    <source>
        <dbReference type="EMBL" id="KAB0793200.1"/>
    </source>
</evidence>
<feature type="binding site" evidence="5">
    <location>
        <position position="267"/>
    </location>
    <ligand>
        <name>substrate</name>
    </ligand>
</feature>
<dbReference type="InterPro" id="IPR048362">
    <property type="entry name" value="PARG_helical"/>
</dbReference>
<dbReference type="InterPro" id="IPR007724">
    <property type="entry name" value="Poly_GlycHdrlase"/>
</dbReference>
<dbReference type="AlphaFoldDB" id="A0A1Y1N6B8"/>
<evidence type="ECO:0000256" key="4">
    <source>
        <dbReference type="PIRSR" id="PIRSR607724-1"/>
    </source>
</evidence>
<feature type="active site" evidence="4">
    <location>
        <position position="264"/>
    </location>
</feature>
<proteinExistence type="inferred from homology"/>
<dbReference type="InterPro" id="IPR046372">
    <property type="entry name" value="PARG_cat_C"/>
</dbReference>
<dbReference type="EC" id="3.2.1.143" evidence="2"/>